<dbReference type="Pfam" id="PF13338">
    <property type="entry name" value="AbiEi_4"/>
    <property type="match status" value="1"/>
</dbReference>
<protein>
    <submittedName>
        <fullName evidence="2">Transcriptional regulator, AbiEi antitoxin, Type IV TA system</fullName>
    </submittedName>
</protein>
<accession>A0A1M7T2U6</accession>
<sequence length="311" mass="34644">MTVPDPDPPFLLRRADALDRGFDDAELARMVRRGELRRLQRGTYAHSPAELPTDAGVRHRLAVLATVPGLRSPAVVSHLSAAVLHGLPVWGVPLHRVHVTRRPPTSGSGSMRLHQHVGRVPDEHLTVVDGLVATGVTRTVVDVARSTPFESAVVVADRALRTGGTTREDLVGCILDMGRVPGIRAAARVVDFADPLSESVGESRSRVLIRRLGLAVPDLQVRVRRRDGSVMARCDFGWEGHRTVGEFDGRVKYGRLLRPGQQTGEIVFQEKRREDELRDHRWQVARWTWDDLDRPRTVGDRLLRAFARGDR</sequence>
<name>A0A1M7T2U6_9ACTN</name>
<organism evidence="2 3">
    <name type="scientific">Geodermatophilus obscurus</name>
    <dbReference type="NCBI Taxonomy" id="1861"/>
    <lineage>
        <taxon>Bacteria</taxon>
        <taxon>Bacillati</taxon>
        <taxon>Actinomycetota</taxon>
        <taxon>Actinomycetes</taxon>
        <taxon>Geodermatophilales</taxon>
        <taxon>Geodermatophilaceae</taxon>
        <taxon>Geodermatophilus</taxon>
    </lineage>
</organism>
<evidence type="ECO:0000259" key="1">
    <source>
        <dbReference type="Pfam" id="PF13338"/>
    </source>
</evidence>
<proteinExistence type="predicted"/>
<dbReference type="EMBL" id="FRDM01000004">
    <property type="protein sequence ID" value="SHN65021.1"/>
    <property type="molecule type" value="Genomic_DNA"/>
</dbReference>
<reference evidence="2 3" key="1">
    <citation type="submission" date="2016-12" db="EMBL/GenBank/DDBJ databases">
        <authorList>
            <person name="Song W.-J."/>
            <person name="Kurnit D.M."/>
        </authorList>
    </citation>
    <scope>NUCLEOTIDE SEQUENCE [LARGE SCALE GENOMIC DNA]</scope>
    <source>
        <strain evidence="2 3">DSM 43162</strain>
    </source>
</reference>
<dbReference type="InterPro" id="IPR025159">
    <property type="entry name" value="AbiEi_N"/>
</dbReference>
<dbReference type="RefSeq" id="WP_072915202.1">
    <property type="nucleotide sequence ID" value="NZ_FRDM01000004.1"/>
</dbReference>
<evidence type="ECO:0000313" key="2">
    <source>
        <dbReference type="EMBL" id="SHN65021.1"/>
    </source>
</evidence>
<dbReference type="Proteomes" id="UP000184428">
    <property type="component" value="Unassembled WGS sequence"/>
</dbReference>
<feature type="domain" description="AbiEi antitoxin N-terminal" evidence="1">
    <location>
        <begin position="11"/>
        <end position="45"/>
    </location>
</feature>
<dbReference type="OrthoDB" id="5517693at2"/>
<gene>
    <name evidence="2" type="ORF">SAMN05660350_01297</name>
</gene>
<evidence type="ECO:0000313" key="3">
    <source>
        <dbReference type="Proteomes" id="UP000184428"/>
    </source>
</evidence>
<dbReference type="AlphaFoldDB" id="A0A1M7T2U6"/>